<feature type="region of interest" description="Disordered" evidence="6">
    <location>
        <begin position="1185"/>
        <end position="1206"/>
    </location>
</feature>
<feature type="domain" description="C2H2-type" evidence="7">
    <location>
        <begin position="515"/>
        <end position="542"/>
    </location>
</feature>
<dbReference type="PROSITE" id="PS00028">
    <property type="entry name" value="ZINC_FINGER_C2H2_1"/>
    <property type="match status" value="6"/>
</dbReference>
<dbReference type="Gene3D" id="3.30.160.60">
    <property type="entry name" value="Classic Zinc Finger"/>
    <property type="match status" value="3"/>
</dbReference>
<evidence type="ECO:0000256" key="4">
    <source>
        <dbReference type="ARBA" id="ARBA00022833"/>
    </source>
</evidence>
<evidence type="ECO:0000259" key="7">
    <source>
        <dbReference type="PROSITE" id="PS50157"/>
    </source>
</evidence>
<evidence type="ECO:0000256" key="6">
    <source>
        <dbReference type="SAM" id="MobiDB-lite"/>
    </source>
</evidence>
<dbReference type="PROSITE" id="PS50157">
    <property type="entry name" value="ZINC_FINGER_C2H2_2"/>
    <property type="match status" value="5"/>
</dbReference>
<dbReference type="PANTHER" id="PTHR24379">
    <property type="entry name" value="KRAB AND ZINC FINGER DOMAIN-CONTAINING"/>
    <property type="match status" value="1"/>
</dbReference>
<feature type="region of interest" description="Disordered" evidence="6">
    <location>
        <begin position="440"/>
        <end position="484"/>
    </location>
</feature>
<keyword evidence="4" id="KW-0862">Zinc</keyword>
<evidence type="ECO:0000256" key="5">
    <source>
        <dbReference type="PROSITE-ProRule" id="PRU00042"/>
    </source>
</evidence>
<evidence type="ECO:0000256" key="3">
    <source>
        <dbReference type="ARBA" id="ARBA00022771"/>
    </source>
</evidence>
<dbReference type="OrthoDB" id="6418542at2759"/>
<protein>
    <submittedName>
        <fullName evidence="8">Zinc finger protein 836</fullName>
    </submittedName>
</protein>
<feature type="compositionally biased region" description="Basic and acidic residues" evidence="6">
    <location>
        <begin position="443"/>
        <end position="461"/>
    </location>
</feature>
<feature type="domain" description="C2H2-type" evidence="7">
    <location>
        <begin position="657"/>
        <end position="684"/>
    </location>
</feature>
<name>A0A8X6MMP1_NEPPI</name>
<sequence>MHALKNQSLKKHDVKVVKKSSPIKTQDGKDNLIGMAIKNEDHTIHQVNASKNGNKDHAIGVKSEGTLLKQSLKKLGKRKEEKTLNDRDKKKAKSSIGTGSLLVNNDSIKAVKNVKSVKGEKPNPSYICKYCCRRFRSSDQLREHVASHGSNPSFICYMCGVETGAFSSLMAHCVKHSSKKNRLDKCTKFMIETNNKELQMSSQKSSIRCNHCKISFPTTEKLVSHFCSIAGQKSEYKCTYCGNVSSSVEEYRLHVLSHSVTPYLCMHCNFKGPTKKLLDKHLETCKKRPKNKKESPIFKCKKCSMEFIHRKELNQHVRFCKGVNYKVVLKSCSKCSCSFNNKQEYDDHKCKVFEENTKITQKSNQKKKSIDKIRMRKDTFLCSLCGDIFDCQQEHEKHKQICVDDIHNAYNEKTSALCSTCGNIFRLEVMKEHIKACFQSPDKSSRDSDVAKTGSDTDSHTTRRSARLVRRKSSLSEENSKCKEGRPKIKRFRKKVLKCIPGRKGRQSKLGNENFRCTDCDLTFCSKSTLLRHKRMHSGNPYFSCKYCGKFFFRKDVYTRHEVNVHSKSSKNVFCCYYCRLYFTDPPALREHVLAIHKENAFLPVKTEQSQSIHQPIKIKIEPDTNNSEVLGKNLDAMDKNILKTTTLNTSTFPLTKKCGICLQSFGNISDIEKHMKSHQKTKDSTDSETSLNNISNANVSELSFSVNHDQETSGGDLQKIISNHNNSNSFPLKSAQGKESSISLPGSNEFGFVNADLNESISQTQILNSETMQLRCKLCHQEFQDTALFESHKDTEHKLIDWYRCLICQRIGPKQVMIDHMFAHMCKIGSFVISNNVNTLDNVFPYVLDKEPKEKEVFETADSNCVTDSTQVIQEVMDVELPPLIDSRLAVSECSKDESNVPQLQPFIEEQFSSGDEAQIMQGNKSAHSVEMDKFISSQRQSPNKEFHTKNENAESNCQENFNTGIFRESRENACSFPQKAINLSESNNSGIDTEENIKETLQQFLRKDTYVQNNIINTEENVCNSNMSSSKNITDNTNFSQLRYLLENFKKKTYSDVDDNTEKEMDLSNFQSVDKSNINTDCAQLRHLLKNGTSNTSVNLNSLNYSHTPQLIESQVCMKYCDRNLESPVKNLQDASSFSNLSSESPITKVPGSFKRHISQQQEVNQSINTCLKFDINQSGCEMSENLSPQKQNHSNTSKLGRTSDIFPTNQIQSKILDFSDLLKIADSSGANDDSLFLCNEPLNISSNLSQTDSLFTFSCSPKHSDILKNSSNENLNEFSEVSHHNFYKVSNTSNLSTVMLNPVKSTYESKGTFYVASNKHSNELDCTDNYKEPHHFSPLHGISTSVNTQTPKKGKAKSCISSEHLDNFVQNKCNKCGRTFRDRNECVKHYVNCVKSIWTSKNNYSDDLKYPETLHSLLSKNEARASQQIISTSSKSENTSEEISNDSVLNLSRNSFNS</sequence>
<feature type="region of interest" description="Disordered" evidence="6">
    <location>
        <begin position="72"/>
        <end position="96"/>
    </location>
</feature>
<organism evidence="8 9">
    <name type="scientific">Nephila pilipes</name>
    <name type="common">Giant wood spider</name>
    <name type="synonym">Nephila maculata</name>
    <dbReference type="NCBI Taxonomy" id="299642"/>
    <lineage>
        <taxon>Eukaryota</taxon>
        <taxon>Metazoa</taxon>
        <taxon>Ecdysozoa</taxon>
        <taxon>Arthropoda</taxon>
        <taxon>Chelicerata</taxon>
        <taxon>Arachnida</taxon>
        <taxon>Araneae</taxon>
        <taxon>Araneomorphae</taxon>
        <taxon>Entelegynae</taxon>
        <taxon>Araneoidea</taxon>
        <taxon>Nephilidae</taxon>
        <taxon>Nephila</taxon>
    </lineage>
</organism>
<dbReference type="PANTHER" id="PTHR24379:SF121">
    <property type="entry name" value="C2H2-TYPE DOMAIN-CONTAINING PROTEIN"/>
    <property type="match status" value="1"/>
</dbReference>
<dbReference type="Proteomes" id="UP000887013">
    <property type="component" value="Unassembled WGS sequence"/>
</dbReference>
<feature type="domain" description="C2H2-type" evidence="7">
    <location>
        <begin position="543"/>
        <end position="571"/>
    </location>
</feature>
<dbReference type="InterPro" id="IPR036236">
    <property type="entry name" value="Znf_C2H2_sf"/>
</dbReference>
<accession>A0A8X6MMP1</accession>
<dbReference type="Pfam" id="PF00096">
    <property type="entry name" value="zf-C2H2"/>
    <property type="match status" value="1"/>
</dbReference>
<evidence type="ECO:0000313" key="9">
    <source>
        <dbReference type="Proteomes" id="UP000887013"/>
    </source>
</evidence>
<comment type="caution">
    <text evidence="8">The sequence shown here is derived from an EMBL/GenBank/DDBJ whole genome shotgun (WGS) entry which is preliminary data.</text>
</comment>
<feature type="domain" description="C2H2-type" evidence="7">
    <location>
        <begin position="126"/>
        <end position="153"/>
    </location>
</feature>
<feature type="compositionally biased region" description="Basic and acidic residues" evidence="6">
    <location>
        <begin position="474"/>
        <end position="484"/>
    </location>
</feature>
<feature type="compositionally biased region" description="Basic residues" evidence="6">
    <location>
        <begin position="462"/>
        <end position="473"/>
    </location>
</feature>
<keyword evidence="3 5" id="KW-0863">Zinc-finger</keyword>
<feature type="domain" description="C2H2-type" evidence="7">
    <location>
        <begin position="298"/>
        <end position="318"/>
    </location>
</feature>
<evidence type="ECO:0000256" key="1">
    <source>
        <dbReference type="ARBA" id="ARBA00022723"/>
    </source>
</evidence>
<dbReference type="GO" id="GO:0008270">
    <property type="term" value="F:zinc ion binding"/>
    <property type="evidence" value="ECO:0007669"/>
    <property type="project" value="UniProtKB-KW"/>
</dbReference>
<keyword evidence="9" id="KW-1185">Reference proteome</keyword>
<evidence type="ECO:0000313" key="8">
    <source>
        <dbReference type="EMBL" id="GFS68257.1"/>
    </source>
</evidence>
<dbReference type="EMBL" id="BMAW01048873">
    <property type="protein sequence ID" value="GFS68257.1"/>
    <property type="molecule type" value="Genomic_DNA"/>
</dbReference>
<keyword evidence="2" id="KW-0677">Repeat</keyword>
<proteinExistence type="predicted"/>
<gene>
    <name evidence="8" type="primary">ZNF836_3</name>
    <name evidence="8" type="ORF">NPIL_249561</name>
</gene>
<feature type="region of interest" description="Disordered" evidence="6">
    <location>
        <begin position="1"/>
        <end position="28"/>
    </location>
</feature>
<reference evidence="8" key="1">
    <citation type="submission" date="2020-08" db="EMBL/GenBank/DDBJ databases">
        <title>Multicomponent nature underlies the extraordinary mechanical properties of spider dragline silk.</title>
        <authorList>
            <person name="Kono N."/>
            <person name="Nakamura H."/>
            <person name="Mori M."/>
            <person name="Yoshida Y."/>
            <person name="Ohtoshi R."/>
            <person name="Malay A.D."/>
            <person name="Moran D.A.P."/>
            <person name="Tomita M."/>
            <person name="Numata K."/>
            <person name="Arakawa K."/>
        </authorList>
    </citation>
    <scope>NUCLEOTIDE SEQUENCE</scope>
</reference>
<dbReference type="InterPro" id="IPR013087">
    <property type="entry name" value="Znf_C2H2_type"/>
</dbReference>
<feature type="compositionally biased region" description="Basic and acidic residues" evidence="6">
    <location>
        <begin position="78"/>
        <end position="89"/>
    </location>
</feature>
<evidence type="ECO:0000256" key="2">
    <source>
        <dbReference type="ARBA" id="ARBA00022737"/>
    </source>
</evidence>
<keyword evidence="1" id="KW-0479">Metal-binding</keyword>
<dbReference type="SUPFAM" id="SSF57667">
    <property type="entry name" value="beta-beta-alpha zinc fingers"/>
    <property type="match status" value="2"/>
</dbReference>
<dbReference type="SMART" id="SM00355">
    <property type="entry name" value="ZnF_C2H2"/>
    <property type="match status" value="14"/>
</dbReference>